<evidence type="ECO:0000313" key="2">
    <source>
        <dbReference type="EMBL" id="UPV98800.1"/>
    </source>
</evidence>
<proteinExistence type="predicted"/>
<evidence type="ECO:0000313" key="3">
    <source>
        <dbReference type="Proteomes" id="UP000830434"/>
    </source>
</evidence>
<reference evidence="2" key="1">
    <citation type="submission" date="2022-04" db="EMBL/GenBank/DDBJ databases">
        <title>Diverse halophilic archaea isolated from saline environments.</title>
        <authorList>
            <person name="Cui H.-L."/>
        </authorList>
    </citation>
    <scope>NUCLEOTIDE SEQUENCE</scope>
    <source>
        <strain evidence="2">XZYJT40</strain>
    </source>
</reference>
<feature type="transmembrane region" description="Helical" evidence="1">
    <location>
        <begin position="41"/>
        <end position="62"/>
    </location>
</feature>
<feature type="transmembrane region" description="Helical" evidence="1">
    <location>
        <begin position="12"/>
        <end position="35"/>
    </location>
</feature>
<keyword evidence="1" id="KW-0472">Membrane</keyword>
<keyword evidence="1" id="KW-1133">Transmembrane helix</keyword>
<dbReference type="Proteomes" id="UP000830434">
    <property type="component" value="Chromosome"/>
</dbReference>
<evidence type="ECO:0000256" key="1">
    <source>
        <dbReference type="SAM" id="Phobius"/>
    </source>
</evidence>
<dbReference type="EMBL" id="CP096658">
    <property type="protein sequence ID" value="UPV98800.1"/>
    <property type="molecule type" value="Genomic_DNA"/>
</dbReference>
<keyword evidence="1" id="KW-0812">Transmembrane</keyword>
<protein>
    <submittedName>
        <fullName evidence="2">Uncharacterized protein</fullName>
    </submittedName>
</protein>
<sequence>MSRVRSAAHLRAAGLAGAAGGVGWALLSAATFAAGRGVSPLGYGFLDALTPVAFALAAVGVAGYRVGSASERSVVTSAGFGAVFAGLVGACVGSAAYVGLGRPDGWTVSVWAYLLALVGAPVWGVGLLRDGTPPRSGAALLAAMPAGVAASFGLAALVGDETLLSVGTAVWFGGALAALCGWIWRRSGERTRSEQ</sequence>
<dbReference type="AlphaFoldDB" id="A0A8U0IDL5"/>
<name>A0A8U0IDL5_9EURY</name>
<dbReference type="RefSeq" id="WP_248653307.1">
    <property type="nucleotide sequence ID" value="NZ_CP096658.1"/>
</dbReference>
<dbReference type="GeneID" id="72190123"/>
<gene>
    <name evidence="2" type="ORF">M0R88_09670</name>
</gene>
<feature type="transmembrane region" description="Helical" evidence="1">
    <location>
        <begin position="74"/>
        <end position="98"/>
    </location>
</feature>
<dbReference type="KEGG" id="haxz:M0R88_09670"/>
<keyword evidence="3" id="KW-1185">Reference proteome</keyword>
<organism evidence="2 3">
    <name type="scientific">Halorussus gelatinilyticus</name>
    <dbReference type="NCBI Taxonomy" id="2937524"/>
    <lineage>
        <taxon>Archaea</taxon>
        <taxon>Methanobacteriati</taxon>
        <taxon>Methanobacteriota</taxon>
        <taxon>Stenosarchaea group</taxon>
        <taxon>Halobacteria</taxon>
        <taxon>Halobacteriales</taxon>
        <taxon>Haladaptataceae</taxon>
        <taxon>Halorussus</taxon>
    </lineage>
</organism>
<accession>A0A8U0IDL5</accession>
<feature type="transmembrane region" description="Helical" evidence="1">
    <location>
        <begin position="140"/>
        <end position="158"/>
    </location>
</feature>
<feature type="transmembrane region" description="Helical" evidence="1">
    <location>
        <begin position="110"/>
        <end position="128"/>
    </location>
</feature>
<feature type="transmembrane region" description="Helical" evidence="1">
    <location>
        <begin position="164"/>
        <end position="184"/>
    </location>
</feature>